<evidence type="ECO:0000256" key="10">
    <source>
        <dbReference type="ARBA" id="ARBA00023157"/>
    </source>
</evidence>
<evidence type="ECO:0000256" key="14">
    <source>
        <dbReference type="ARBA" id="ARBA00023286"/>
    </source>
</evidence>
<reference evidence="21" key="2">
    <citation type="submission" date="2015-08" db="UniProtKB">
        <authorList>
            <consortium name="WormBaseParasite"/>
        </authorList>
    </citation>
    <scope>IDENTIFICATION</scope>
</reference>
<keyword evidence="6 17" id="KW-1133">Transmembrane helix</keyword>
<evidence type="ECO:0000256" key="1">
    <source>
        <dbReference type="ARBA" id="ARBA00009237"/>
    </source>
</evidence>
<keyword evidence="14" id="KW-1071">Ligand-gated ion channel</keyword>
<evidence type="ECO:0000313" key="20">
    <source>
        <dbReference type="Proteomes" id="UP000035680"/>
    </source>
</evidence>
<dbReference type="SUPFAM" id="SSF63712">
    <property type="entry name" value="Nicotinic receptor ligand binding domain-like"/>
    <property type="match status" value="1"/>
</dbReference>
<dbReference type="InterPro" id="IPR036719">
    <property type="entry name" value="Neuro-gated_channel_TM_sf"/>
</dbReference>
<evidence type="ECO:0000256" key="11">
    <source>
        <dbReference type="ARBA" id="ARBA00023170"/>
    </source>
</evidence>
<dbReference type="InterPro" id="IPR006029">
    <property type="entry name" value="Neurotrans-gated_channel_TM"/>
</dbReference>
<name>A0A0K0FIA7_STRVS</name>
<dbReference type="CDD" id="cd19064">
    <property type="entry name" value="LGIC_TM_nAChR"/>
    <property type="match status" value="1"/>
</dbReference>
<dbReference type="WBParaSite" id="SVE_0862600.1">
    <property type="protein sequence ID" value="SVE_0862600.1"/>
    <property type="gene ID" value="SVE_0862600"/>
</dbReference>
<evidence type="ECO:0000256" key="17">
    <source>
        <dbReference type="RuleBase" id="RU000687"/>
    </source>
</evidence>
<dbReference type="FunFam" id="2.70.170.10:FF:000016">
    <property type="entry name" value="Nicotinic acetylcholine receptor subunit"/>
    <property type="match status" value="1"/>
</dbReference>
<evidence type="ECO:0000256" key="5">
    <source>
        <dbReference type="ARBA" id="ARBA00022729"/>
    </source>
</evidence>
<dbReference type="PANTHER" id="PTHR18945">
    <property type="entry name" value="NEUROTRANSMITTER GATED ION CHANNEL"/>
    <property type="match status" value="1"/>
</dbReference>
<dbReference type="PRINTS" id="PR00252">
    <property type="entry name" value="NRIONCHANNEL"/>
</dbReference>
<keyword evidence="5" id="KW-0732">Signal</keyword>
<evidence type="ECO:0000256" key="7">
    <source>
        <dbReference type="ARBA" id="ARBA00023018"/>
    </source>
</evidence>
<dbReference type="InterPro" id="IPR038050">
    <property type="entry name" value="Neuro_actylchol_rec"/>
</dbReference>
<keyword evidence="7" id="KW-0770">Synapse</keyword>
<evidence type="ECO:0000259" key="19">
    <source>
        <dbReference type="Pfam" id="PF02932"/>
    </source>
</evidence>
<sequence>MGLITDKNFYKITILSLLFYPVIVTKNETLNYYLQPPISPYSFYEDMQSNEDKSYDIENFKIYNDKSQSIVTFEDEERLAIDMFKDYNHLIRPSPCNNISVVMVEFGMAMILLINIDEKNQIMQTNVWLTFHWNDCQFKWDPKDYGGIESLRVANDRVWLPDIVLFNNADGNYEVSYHSNVVVDYKGNVQWVPPAIYKSSCTIDVEYFPMDQQICHLIFGSWTYKKDEVKLSWYMNKRSVELSDYSPSGIWDVIDVPGQLTDDKSRIHFQIVIRRKPLFYTVILIIPTVLMAFLSMMVFYLPAECNEKITLGTSILLALVVFLLLVSKILPPTSDTIPLMAKYLLLTFVLNILTIMTTVIIINIYFRSETTHQMPEYVRHIFLTLLPQILMMRRPERIPVFNGYFVEEYNADEIFDASLLMPSMPATMLPFTNLAKKLSRLEEGKPQLIETNLSSEVPNYHKKGMFNSPKMRKLCLNNIKKMSIRKFDLTKNGDGKSSNNLHGNPFKDCNQNIKENGVSCKKTVSFSLGDMKNNTDEDSIRRYSIKEHFSDTDDENFNDIPLKSDIVVQVKEKKEHHPSSTYSTSFINITSKLLDSSKNNHKTNKLQHKRSVREEIKELSGDVRETIEAIAFIAEHMKSEMGSKKIKDDWKYISMVLDRLLLLIFFGITLGGTFSIIFTAPHIFEFVDQDAVIERLKLMTAERSNLSPT</sequence>
<dbReference type="Proteomes" id="UP000035680">
    <property type="component" value="Unassembled WGS sequence"/>
</dbReference>
<keyword evidence="11" id="KW-0675">Receptor</keyword>
<evidence type="ECO:0000259" key="18">
    <source>
        <dbReference type="Pfam" id="PF02931"/>
    </source>
</evidence>
<keyword evidence="3" id="KW-1003">Cell membrane</keyword>
<keyword evidence="12" id="KW-0325">Glycoprotein</keyword>
<dbReference type="GO" id="GO:0022848">
    <property type="term" value="F:acetylcholine-gated monoatomic cation-selective channel activity"/>
    <property type="evidence" value="ECO:0007669"/>
    <property type="project" value="InterPro"/>
</dbReference>
<dbReference type="PROSITE" id="PS00236">
    <property type="entry name" value="NEUROTR_ION_CHANNEL"/>
    <property type="match status" value="1"/>
</dbReference>
<dbReference type="InterPro" id="IPR018000">
    <property type="entry name" value="Neurotransmitter_ion_chnl_CS"/>
</dbReference>
<dbReference type="AlphaFoldDB" id="A0A0K0FIA7"/>
<organism evidence="20 21">
    <name type="scientific">Strongyloides venezuelensis</name>
    <name type="common">Threadworm</name>
    <dbReference type="NCBI Taxonomy" id="75913"/>
    <lineage>
        <taxon>Eukaryota</taxon>
        <taxon>Metazoa</taxon>
        <taxon>Ecdysozoa</taxon>
        <taxon>Nematoda</taxon>
        <taxon>Chromadorea</taxon>
        <taxon>Rhabditida</taxon>
        <taxon>Tylenchina</taxon>
        <taxon>Panagrolaimomorpha</taxon>
        <taxon>Strongyloidoidea</taxon>
        <taxon>Strongyloididae</taxon>
        <taxon>Strongyloides</taxon>
    </lineage>
</organism>
<dbReference type="FunFam" id="1.20.58.390:FF:000038">
    <property type="entry name" value="Acetylcholine receptor subunit beta-like 1"/>
    <property type="match status" value="1"/>
</dbReference>
<dbReference type="SUPFAM" id="SSF90112">
    <property type="entry name" value="Neurotransmitter-gated ion-channel transmembrane pore"/>
    <property type="match status" value="1"/>
</dbReference>
<keyword evidence="4 17" id="KW-0812">Transmembrane</keyword>
<keyword evidence="13" id="KW-0628">Postsynaptic cell membrane</keyword>
<keyword evidence="9 17" id="KW-0472">Membrane</keyword>
<keyword evidence="8 17" id="KW-0406">Ion transport</keyword>
<dbReference type="InterPro" id="IPR036734">
    <property type="entry name" value="Neur_chan_lig-bd_sf"/>
</dbReference>
<dbReference type="Gene3D" id="2.70.170.10">
    <property type="entry name" value="Neurotransmitter-gated ion-channel ligand-binding domain"/>
    <property type="match status" value="1"/>
</dbReference>
<dbReference type="GO" id="GO:0004888">
    <property type="term" value="F:transmembrane signaling receptor activity"/>
    <property type="evidence" value="ECO:0007669"/>
    <property type="project" value="InterPro"/>
</dbReference>
<dbReference type="InterPro" id="IPR006201">
    <property type="entry name" value="Neur_channel"/>
</dbReference>
<keyword evidence="10" id="KW-1015">Disulfide bond</keyword>
<evidence type="ECO:0000256" key="15">
    <source>
        <dbReference type="ARBA" id="ARBA00023303"/>
    </source>
</evidence>
<feature type="transmembrane region" description="Helical" evidence="17">
    <location>
        <begin position="343"/>
        <end position="365"/>
    </location>
</feature>
<reference evidence="20" key="1">
    <citation type="submission" date="2014-07" db="EMBL/GenBank/DDBJ databases">
        <authorList>
            <person name="Martin A.A"/>
            <person name="De Silva N."/>
        </authorList>
    </citation>
    <scope>NUCLEOTIDE SEQUENCE</scope>
</reference>
<comment type="similarity">
    <text evidence="1">Belongs to the ligand-gated ion channel (TC 1.A.9) family. Acetylcholine receptor (TC 1.A.9.1) subfamily.</text>
</comment>
<evidence type="ECO:0000256" key="6">
    <source>
        <dbReference type="ARBA" id="ARBA00022989"/>
    </source>
</evidence>
<dbReference type="InterPro" id="IPR002394">
    <property type="entry name" value="Nicotinic_acetylcholine_rcpt"/>
</dbReference>
<protein>
    <submittedName>
        <fullName evidence="21">Acetylcholine receptor subunit beta-type acr-2 (inferred by orthology to a C. elegans protein)</fullName>
    </submittedName>
</protein>
<evidence type="ECO:0000256" key="3">
    <source>
        <dbReference type="ARBA" id="ARBA00022475"/>
    </source>
</evidence>
<evidence type="ECO:0000256" key="8">
    <source>
        <dbReference type="ARBA" id="ARBA00023065"/>
    </source>
</evidence>
<feature type="transmembrane region" description="Helical" evidence="17">
    <location>
        <begin position="278"/>
        <end position="303"/>
    </location>
</feature>
<evidence type="ECO:0000256" key="9">
    <source>
        <dbReference type="ARBA" id="ARBA00023136"/>
    </source>
</evidence>
<proteinExistence type="inferred from homology"/>
<evidence type="ECO:0000256" key="16">
    <source>
        <dbReference type="ARBA" id="ARBA00034104"/>
    </source>
</evidence>
<evidence type="ECO:0000256" key="2">
    <source>
        <dbReference type="ARBA" id="ARBA00022448"/>
    </source>
</evidence>
<dbReference type="GO" id="GO:0045211">
    <property type="term" value="C:postsynaptic membrane"/>
    <property type="evidence" value="ECO:0007669"/>
    <property type="project" value="UniProtKB-SubCell"/>
</dbReference>
<feature type="domain" description="Neurotransmitter-gated ion-channel ligand-binding" evidence="18">
    <location>
        <begin position="76"/>
        <end position="277"/>
    </location>
</feature>
<evidence type="ECO:0000256" key="12">
    <source>
        <dbReference type="ARBA" id="ARBA00023180"/>
    </source>
</evidence>
<evidence type="ECO:0000313" key="21">
    <source>
        <dbReference type="WBParaSite" id="SVE_0862600.1"/>
    </source>
</evidence>
<accession>A0A0K0FIA7</accession>
<evidence type="ECO:0000256" key="4">
    <source>
        <dbReference type="ARBA" id="ARBA00022692"/>
    </source>
</evidence>
<dbReference type="Pfam" id="PF02931">
    <property type="entry name" value="Neur_chan_LBD"/>
    <property type="match status" value="1"/>
</dbReference>
<dbReference type="PRINTS" id="PR00254">
    <property type="entry name" value="NICOTINICR"/>
</dbReference>
<feature type="transmembrane region" description="Helical" evidence="17">
    <location>
        <begin position="309"/>
        <end position="331"/>
    </location>
</feature>
<feature type="domain" description="Neurotransmitter-gated ion-channel transmembrane" evidence="19">
    <location>
        <begin position="284"/>
        <end position="676"/>
    </location>
</feature>
<comment type="subcellular location">
    <subcellularLocation>
        <location evidence="16">Postsynaptic cell membrane</location>
        <topology evidence="16">Multi-pass membrane protein</topology>
    </subcellularLocation>
</comment>
<feature type="transmembrane region" description="Helical" evidence="17">
    <location>
        <begin position="660"/>
        <end position="684"/>
    </location>
</feature>
<dbReference type="Pfam" id="PF02932">
    <property type="entry name" value="Neur_chan_memb"/>
    <property type="match status" value="1"/>
</dbReference>
<evidence type="ECO:0000256" key="13">
    <source>
        <dbReference type="ARBA" id="ARBA00023257"/>
    </source>
</evidence>
<dbReference type="STRING" id="75913.A0A0K0FIA7"/>
<dbReference type="InterPro" id="IPR006202">
    <property type="entry name" value="Neur_chan_lig-bd"/>
</dbReference>
<dbReference type="Gene3D" id="1.20.58.390">
    <property type="entry name" value="Neurotransmitter-gated ion-channel transmembrane domain"/>
    <property type="match status" value="2"/>
</dbReference>
<keyword evidence="15 17" id="KW-0407">Ion channel</keyword>
<keyword evidence="20" id="KW-1185">Reference proteome</keyword>
<keyword evidence="2 17" id="KW-0813">Transport</keyword>